<organism evidence="2 3">
    <name type="scientific">Ridgeia piscesae</name>
    <name type="common">Tubeworm</name>
    <dbReference type="NCBI Taxonomy" id="27915"/>
    <lineage>
        <taxon>Eukaryota</taxon>
        <taxon>Metazoa</taxon>
        <taxon>Spiralia</taxon>
        <taxon>Lophotrochozoa</taxon>
        <taxon>Annelida</taxon>
        <taxon>Polychaeta</taxon>
        <taxon>Sedentaria</taxon>
        <taxon>Canalipalpata</taxon>
        <taxon>Sabellida</taxon>
        <taxon>Siboglinidae</taxon>
        <taxon>Ridgeia</taxon>
    </lineage>
</organism>
<evidence type="ECO:0000313" key="2">
    <source>
        <dbReference type="EMBL" id="KAK2161012.1"/>
    </source>
</evidence>
<feature type="region of interest" description="Disordered" evidence="1">
    <location>
        <begin position="1"/>
        <end position="29"/>
    </location>
</feature>
<accession>A0AAD9JXN0</accession>
<feature type="compositionally biased region" description="Basic residues" evidence="1">
    <location>
        <begin position="223"/>
        <end position="234"/>
    </location>
</feature>
<keyword evidence="3" id="KW-1185">Reference proteome</keyword>
<feature type="region of interest" description="Disordered" evidence="1">
    <location>
        <begin position="206"/>
        <end position="245"/>
    </location>
</feature>
<dbReference type="AlphaFoldDB" id="A0AAD9JXN0"/>
<sequence length="380" mass="41074">MDGPTWKSETGIEMSLKGGPNFEKNGGAHSVTHGSSILVNNNEVQSVFSLKVPYLDQQGDGEDIDVVQNGGHKSEQVTAAKADNTSLVEREYMESSSPADDLGSSPADDEAVSALGQAIDGENIEWIKATVDHELGRITFDPISAIREAAIDGLDMGDKTSRIEFGDLFTSSTANCSSTSADSALSTCSVYSVAANMLSSGQIIRTNNVTSRNTQSSPSSPRRCYRAGKQRLQRSRSYSDSDDNRLSLQDRACLEEIERGSQLTQEERELFENSRQELQAMEFNSLQDKSNMLMTPQELESMPDQGLEFEASVGPKQDLLTIDTNDPTTQIIVNSGADQQIFHISNSDLAKLQQNNAGSPLSLLGVDSESLSGLSVQDGN</sequence>
<proteinExistence type="predicted"/>
<gene>
    <name evidence="2" type="ORF">NP493_1608g00063</name>
</gene>
<feature type="compositionally biased region" description="Polar residues" evidence="1">
    <location>
        <begin position="206"/>
        <end position="220"/>
    </location>
</feature>
<dbReference type="Proteomes" id="UP001209878">
    <property type="component" value="Unassembled WGS sequence"/>
</dbReference>
<evidence type="ECO:0000313" key="3">
    <source>
        <dbReference type="Proteomes" id="UP001209878"/>
    </source>
</evidence>
<dbReference type="EMBL" id="JAODUO010001608">
    <property type="protein sequence ID" value="KAK2161012.1"/>
    <property type="molecule type" value="Genomic_DNA"/>
</dbReference>
<protein>
    <submittedName>
        <fullName evidence="2">Uncharacterized protein</fullName>
    </submittedName>
</protein>
<evidence type="ECO:0000256" key="1">
    <source>
        <dbReference type="SAM" id="MobiDB-lite"/>
    </source>
</evidence>
<name>A0AAD9JXN0_RIDPI</name>
<comment type="caution">
    <text evidence="2">The sequence shown here is derived from an EMBL/GenBank/DDBJ whole genome shotgun (WGS) entry which is preliminary data.</text>
</comment>
<reference evidence="2" key="1">
    <citation type="journal article" date="2023" name="Mol. Biol. Evol.">
        <title>Third-Generation Sequencing Reveals the Adaptive Role of the Epigenome in Three Deep-Sea Polychaetes.</title>
        <authorList>
            <person name="Perez M."/>
            <person name="Aroh O."/>
            <person name="Sun Y."/>
            <person name="Lan Y."/>
            <person name="Juniper S.K."/>
            <person name="Young C.R."/>
            <person name="Angers B."/>
            <person name="Qian P.Y."/>
        </authorList>
    </citation>
    <scope>NUCLEOTIDE SEQUENCE</scope>
    <source>
        <strain evidence="2">R07B-5</strain>
    </source>
</reference>